<comment type="caution">
    <text evidence="2">The sequence shown here is derived from an EMBL/GenBank/DDBJ whole genome shotgun (WGS) entry which is preliminary data.</text>
</comment>
<dbReference type="Gene3D" id="3.40.630.30">
    <property type="match status" value="1"/>
</dbReference>
<reference evidence="2 3" key="1">
    <citation type="submission" date="2016-07" db="EMBL/GenBank/DDBJ databases">
        <title>Draft Genome Sequence of Methylobrevis pamukkalensis PK2.</title>
        <authorList>
            <person name="Vasilenko O.V."/>
            <person name="Doronina N.V."/>
            <person name="Shmareva M.N."/>
            <person name="Tarlachkov S.V."/>
            <person name="Mustakhimov I."/>
            <person name="Trotsenko Y.A."/>
        </authorList>
    </citation>
    <scope>NUCLEOTIDE SEQUENCE [LARGE SCALE GENOMIC DNA]</scope>
    <source>
        <strain evidence="2 3">PK2</strain>
    </source>
</reference>
<dbReference type="AlphaFoldDB" id="A0A1E3GY53"/>
<dbReference type="SUPFAM" id="SSF55729">
    <property type="entry name" value="Acyl-CoA N-acyltransferases (Nat)"/>
    <property type="match status" value="1"/>
</dbReference>
<dbReference type="Pfam" id="PF00583">
    <property type="entry name" value="Acetyltransf_1"/>
    <property type="match status" value="1"/>
</dbReference>
<dbReference type="PATRIC" id="fig|1439726.3.peg.3932"/>
<dbReference type="OrthoDB" id="187903at2"/>
<name>A0A1E3GY53_9HYPH</name>
<proteinExistence type="predicted"/>
<dbReference type="InterPro" id="IPR016181">
    <property type="entry name" value="Acyl_CoA_acyltransferase"/>
</dbReference>
<feature type="domain" description="N-acetyltransferase" evidence="1">
    <location>
        <begin position="11"/>
        <end position="201"/>
    </location>
</feature>
<evidence type="ECO:0000313" key="3">
    <source>
        <dbReference type="Proteomes" id="UP000094622"/>
    </source>
</evidence>
<dbReference type="RefSeq" id="WP_069307997.1">
    <property type="nucleotide sequence ID" value="NZ_MCRJ01000119.1"/>
</dbReference>
<sequence>MTEAATDRTAIRVVPLTGADIRAALDALADLRIAVFRAFPYLYDGTRDYERDYLIEFAASDGAVLVAALDGDRIVGVSTASPMAGQKPAFRQPFAEAGFDVDRLFYFGESVLLPGHRGLGIGHAFFDHREARARAAGATHATFCAVVRAVDHPLRPEGYRPLDAFWGKRGYRPQPGLTTTFSWKDVDEAGETAKTMQFWMRDLRSGD</sequence>
<dbReference type="Proteomes" id="UP000094622">
    <property type="component" value="Unassembled WGS sequence"/>
</dbReference>
<keyword evidence="3" id="KW-1185">Reference proteome</keyword>
<dbReference type="GO" id="GO:0016747">
    <property type="term" value="F:acyltransferase activity, transferring groups other than amino-acyl groups"/>
    <property type="evidence" value="ECO:0007669"/>
    <property type="project" value="InterPro"/>
</dbReference>
<evidence type="ECO:0000259" key="1">
    <source>
        <dbReference type="PROSITE" id="PS51186"/>
    </source>
</evidence>
<dbReference type="InterPro" id="IPR000182">
    <property type="entry name" value="GNAT_dom"/>
</dbReference>
<organism evidence="2 3">
    <name type="scientific">Methylobrevis pamukkalensis</name>
    <dbReference type="NCBI Taxonomy" id="1439726"/>
    <lineage>
        <taxon>Bacteria</taxon>
        <taxon>Pseudomonadati</taxon>
        <taxon>Pseudomonadota</taxon>
        <taxon>Alphaproteobacteria</taxon>
        <taxon>Hyphomicrobiales</taxon>
        <taxon>Pleomorphomonadaceae</taxon>
        <taxon>Methylobrevis</taxon>
    </lineage>
</organism>
<accession>A0A1E3GY53</accession>
<dbReference type="PROSITE" id="PS51186">
    <property type="entry name" value="GNAT"/>
    <property type="match status" value="1"/>
</dbReference>
<dbReference type="EMBL" id="MCRJ01000119">
    <property type="protein sequence ID" value="ODN68973.1"/>
    <property type="molecule type" value="Genomic_DNA"/>
</dbReference>
<gene>
    <name evidence="2" type="ORF">A6302_03730</name>
</gene>
<evidence type="ECO:0000313" key="2">
    <source>
        <dbReference type="EMBL" id="ODN68973.1"/>
    </source>
</evidence>
<protein>
    <recommendedName>
        <fullName evidence="1">N-acetyltransferase domain-containing protein</fullName>
    </recommendedName>
</protein>